<dbReference type="KEGG" id="gyu:FE374_08535"/>
<dbReference type="InterPro" id="IPR047682">
    <property type="entry name" value="SepH-like"/>
</dbReference>
<dbReference type="Proteomes" id="UP000314616">
    <property type="component" value="Chromosome"/>
</dbReference>
<evidence type="ECO:0000313" key="4">
    <source>
        <dbReference type="Proteomes" id="UP000314616"/>
    </source>
</evidence>
<evidence type="ECO:0000256" key="1">
    <source>
        <dbReference type="SAM" id="MobiDB-lite"/>
    </source>
</evidence>
<feature type="compositionally biased region" description="Low complexity" evidence="1">
    <location>
        <begin position="341"/>
        <end position="350"/>
    </location>
</feature>
<protein>
    <submittedName>
        <fullName evidence="3">DUF3071 domain-containing protein</fullName>
    </submittedName>
</protein>
<dbReference type="InterPro" id="IPR021421">
    <property type="entry name" value="DUF3071"/>
</dbReference>
<feature type="region of interest" description="Disordered" evidence="1">
    <location>
        <begin position="186"/>
        <end position="242"/>
    </location>
</feature>
<feature type="compositionally biased region" description="Low complexity" evidence="1">
    <location>
        <begin position="309"/>
        <end position="325"/>
    </location>
</feature>
<sequence>MVELELLGLHGDGEHLTLSDGDGQRYRLAIDDALRAAVRRDRPGLEALRAAGESALRPKDIQALVRAGASVEEVAAEAGLTVEHVRRYEGPVLAERAWVVQQAQAQRLGHEADAPRLGDLVVDRLAARGVTSTSLLWDAVRRPGQSWEVLVTFVAGDREREARWQIDLGARSLHAISDEARWLSETEMGPTAHSRRHLTPVGSSRLRATGPEPLGAAWHGEAVSPSAPSPAAAPATEEPADSPTDALLAELAAHRGTRVDLAMDDDAAEEDTEGFDGAHPPASRPEQATDAHVLSLPRRDTTASTAHDGAPAAPGTTPALPANAAETGRATLAESPPGSREAGPAATGEEPAGRQDPDARDDEPARRAAGDGHGDPRAGSSPRRRKTVRRSVPSWDEIVFGAKPE</sequence>
<feature type="domain" description="DUF3071" evidence="2">
    <location>
        <begin position="1"/>
        <end position="165"/>
    </location>
</feature>
<feature type="region of interest" description="Disordered" evidence="1">
    <location>
        <begin position="267"/>
        <end position="405"/>
    </location>
</feature>
<dbReference type="Pfam" id="PF11268">
    <property type="entry name" value="DUF3071"/>
    <property type="match status" value="1"/>
</dbReference>
<organism evidence="3 4">
    <name type="scientific">Georgenia yuyongxinii</name>
    <dbReference type="NCBI Taxonomy" id="2589797"/>
    <lineage>
        <taxon>Bacteria</taxon>
        <taxon>Bacillati</taxon>
        <taxon>Actinomycetota</taxon>
        <taxon>Actinomycetes</taxon>
        <taxon>Micrococcales</taxon>
        <taxon>Bogoriellaceae</taxon>
        <taxon>Georgenia</taxon>
    </lineage>
</organism>
<dbReference type="NCBIfam" id="NF040712">
    <property type="entry name" value="SepH"/>
    <property type="match status" value="1"/>
</dbReference>
<dbReference type="OrthoDB" id="5180791at2"/>
<reference evidence="3 4" key="1">
    <citation type="submission" date="2019-05" db="EMBL/GenBank/DDBJ databases">
        <title>Georgenia *** sp. nov., and Georgenia *** sp. nov., isolated from the intestinal contents of plateau pika (Ochotona curzoniae) in the Qinghai-Tibet plateau of China.</title>
        <authorList>
            <person name="Tian Z."/>
        </authorList>
    </citation>
    <scope>NUCLEOTIDE SEQUENCE [LARGE SCALE GENOMIC DNA]</scope>
    <source>
        <strain evidence="3 4">Z443</strain>
    </source>
</reference>
<evidence type="ECO:0000259" key="2">
    <source>
        <dbReference type="Pfam" id="PF11268"/>
    </source>
</evidence>
<feature type="compositionally biased region" description="Low complexity" evidence="1">
    <location>
        <begin position="224"/>
        <end position="242"/>
    </location>
</feature>
<evidence type="ECO:0000313" key="3">
    <source>
        <dbReference type="EMBL" id="QDC24656.1"/>
    </source>
</evidence>
<dbReference type="EMBL" id="CP040915">
    <property type="protein sequence ID" value="QDC24656.1"/>
    <property type="molecule type" value="Genomic_DNA"/>
</dbReference>
<feature type="compositionally biased region" description="Basic and acidic residues" evidence="1">
    <location>
        <begin position="351"/>
        <end position="376"/>
    </location>
</feature>
<name>A0A5B8C9D2_9MICO</name>
<accession>A0A5B8C9D2</accession>
<gene>
    <name evidence="3" type="ORF">FE374_08535</name>
</gene>
<dbReference type="RefSeq" id="WP_139928215.1">
    <property type="nucleotide sequence ID" value="NZ_CP040915.1"/>
</dbReference>
<proteinExistence type="predicted"/>
<dbReference type="AlphaFoldDB" id="A0A5B8C9D2"/>